<organism evidence="7 8">
    <name type="scientific">Oceanithermus desulfurans NBRC 100063</name>
    <dbReference type="NCBI Taxonomy" id="1227550"/>
    <lineage>
        <taxon>Bacteria</taxon>
        <taxon>Thermotogati</taxon>
        <taxon>Deinococcota</taxon>
        <taxon>Deinococci</taxon>
        <taxon>Thermales</taxon>
        <taxon>Thermaceae</taxon>
        <taxon>Oceanithermus</taxon>
    </lineage>
</organism>
<evidence type="ECO:0000256" key="2">
    <source>
        <dbReference type="ARBA" id="ARBA00022475"/>
    </source>
</evidence>
<feature type="transmembrane region" description="Helical" evidence="6">
    <location>
        <begin position="294"/>
        <end position="314"/>
    </location>
</feature>
<evidence type="ECO:0000313" key="7">
    <source>
        <dbReference type="EMBL" id="GEM90319.1"/>
    </source>
</evidence>
<dbReference type="AlphaFoldDB" id="A0A511RKZ3"/>
<dbReference type="Pfam" id="PF03739">
    <property type="entry name" value="LptF_LptG"/>
    <property type="match status" value="1"/>
</dbReference>
<comment type="caution">
    <text evidence="7">The sequence shown here is derived from an EMBL/GenBank/DDBJ whole genome shotgun (WGS) entry which is preliminary data.</text>
</comment>
<sequence>MNTLSRYLLREVGAYLLGGLAVVVLLLLGGVLFEVLAPLLARGADPLSIGQYLAHRVPEALVRGLPIAYLFALLLALSRMAEDSELKVLLASGIPRERVLGVLVGFGVLLALVGFVAGESWVPRELQRANQVLRQAILAKPRALLQPGTFFRDAYGRTIYVGQVDGQGFGDVRVLSEGEVLTAKRGRFEPGRLVLDAGMRVTFDGSRPRTITEFERGLLPLEDLAVSPPTKPADLPLAELRRRIVEYKKFGRPYHAEATAYWRKWAEPAASVAFALFAVALAFWMLGGSRSLGMVGVVTLTFFYYATWSVFRIMGEQGVLAPWFAAWGPDLLYAGVAGLLLLGGKR</sequence>
<gene>
    <name evidence="7" type="ORF">ODE01S_17530</name>
</gene>
<name>A0A511RKZ3_9DEIN</name>
<dbReference type="OrthoDB" id="24938at2"/>
<dbReference type="RefSeq" id="WP_147147945.1">
    <property type="nucleotide sequence ID" value="NZ_BJXN01000012.1"/>
</dbReference>
<evidence type="ECO:0000256" key="5">
    <source>
        <dbReference type="ARBA" id="ARBA00023136"/>
    </source>
</evidence>
<evidence type="ECO:0008006" key="9">
    <source>
        <dbReference type="Google" id="ProtNLM"/>
    </source>
</evidence>
<dbReference type="PANTHER" id="PTHR33529:SF6">
    <property type="entry name" value="YJGP_YJGQ FAMILY PERMEASE"/>
    <property type="match status" value="1"/>
</dbReference>
<feature type="transmembrane region" description="Helical" evidence="6">
    <location>
        <begin position="60"/>
        <end position="78"/>
    </location>
</feature>
<keyword evidence="5 6" id="KW-0472">Membrane</keyword>
<evidence type="ECO:0000256" key="6">
    <source>
        <dbReference type="SAM" id="Phobius"/>
    </source>
</evidence>
<feature type="transmembrane region" description="Helical" evidence="6">
    <location>
        <begin position="269"/>
        <end position="287"/>
    </location>
</feature>
<feature type="transmembrane region" description="Helical" evidence="6">
    <location>
        <begin position="320"/>
        <end position="342"/>
    </location>
</feature>
<dbReference type="EMBL" id="BJXN01000012">
    <property type="protein sequence ID" value="GEM90319.1"/>
    <property type="molecule type" value="Genomic_DNA"/>
</dbReference>
<accession>A0A511RKZ3</accession>
<protein>
    <recommendedName>
        <fullName evidence="9">Permease</fullName>
    </recommendedName>
</protein>
<feature type="transmembrane region" description="Helical" evidence="6">
    <location>
        <begin position="99"/>
        <end position="118"/>
    </location>
</feature>
<dbReference type="PANTHER" id="PTHR33529">
    <property type="entry name" value="SLR0882 PROTEIN-RELATED"/>
    <property type="match status" value="1"/>
</dbReference>
<dbReference type="Proteomes" id="UP000321827">
    <property type="component" value="Unassembled WGS sequence"/>
</dbReference>
<dbReference type="InterPro" id="IPR005495">
    <property type="entry name" value="LptG/LptF_permease"/>
</dbReference>
<reference evidence="7 8" key="1">
    <citation type="submission" date="2019-07" db="EMBL/GenBank/DDBJ databases">
        <title>Whole genome shotgun sequence of Oceanithermus desulfurans NBRC 100063.</title>
        <authorList>
            <person name="Hosoyama A."/>
            <person name="Uohara A."/>
            <person name="Ohji S."/>
            <person name="Ichikawa N."/>
        </authorList>
    </citation>
    <scope>NUCLEOTIDE SEQUENCE [LARGE SCALE GENOMIC DNA]</scope>
    <source>
        <strain evidence="7 8">NBRC 100063</strain>
    </source>
</reference>
<keyword evidence="3 6" id="KW-0812">Transmembrane</keyword>
<dbReference type="GO" id="GO:0043190">
    <property type="term" value="C:ATP-binding cassette (ABC) transporter complex"/>
    <property type="evidence" value="ECO:0007669"/>
    <property type="project" value="TreeGrafter"/>
</dbReference>
<evidence type="ECO:0000256" key="3">
    <source>
        <dbReference type="ARBA" id="ARBA00022692"/>
    </source>
</evidence>
<evidence type="ECO:0000256" key="1">
    <source>
        <dbReference type="ARBA" id="ARBA00004651"/>
    </source>
</evidence>
<keyword evidence="4 6" id="KW-1133">Transmembrane helix</keyword>
<proteinExistence type="predicted"/>
<evidence type="ECO:0000313" key="8">
    <source>
        <dbReference type="Proteomes" id="UP000321827"/>
    </source>
</evidence>
<keyword evidence="2" id="KW-1003">Cell membrane</keyword>
<comment type="subcellular location">
    <subcellularLocation>
        <location evidence="1">Cell membrane</location>
        <topology evidence="1">Multi-pass membrane protein</topology>
    </subcellularLocation>
</comment>
<dbReference type="GO" id="GO:0015920">
    <property type="term" value="P:lipopolysaccharide transport"/>
    <property type="evidence" value="ECO:0007669"/>
    <property type="project" value="TreeGrafter"/>
</dbReference>
<feature type="transmembrane region" description="Helical" evidence="6">
    <location>
        <begin position="12"/>
        <end position="40"/>
    </location>
</feature>
<evidence type="ECO:0000256" key="4">
    <source>
        <dbReference type="ARBA" id="ARBA00022989"/>
    </source>
</evidence>